<accession>A0AAD9Q763</accession>
<dbReference type="Proteomes" id="UP001249851">
    <property type="component" value="Unassembled WGS sequence"/>
</dbReference>
<feature type="region of interest" description="Disordered" evidence="1">
    <location>
        <begin position="248"/>
        <end position="292"/>
    </location>
</feature>
<dbReference type="EMBL" id="JARQWQ010000061">
    <property type="protein sequence ID" value="KAK2555595.1"/>
    <property type="molecule type" value="Genomic_DNA"/>
</dbReference>
<protein>
    <submittedName>
        <fullName evidence="3">Uncharacterized protein</fullName>
    </submittedName>
</protein>
<feature type="signal peptide" evidence="2">
    <location>
        <begin position="1"/>
        <end position="23"/>
    </location>
</feature>
<feature type="chain" id="PRO_5042270268" evidence="2">
    <location>
        <begin position="24"/>
        <end position="292"/>
    </location>
</feature>
<organism evidence="3 4">
    <name type="scientific">Acropora cervicornis</name>
    <name type="common">Staghorn coral</name>
    <dbReference type="NCBI Taxonomy" id="6130"/>
    <lineage>
        <taxon>Eukaryota</taxon>
        <taxon>Metazoa</taxon>
        <taxon>Cnidaria</taxon>
        <taxon>Anthozoa</taxon>
        <taxon>Hexacorallia</taxon>
        <taxon>Scleractinia</taxon>
        <taxon>Astrocoeniina</taxon>
        <taxon>Acroporidae</taxon>
        <taxon>Acropora</taxon>
    </lineage>
</organism>
<evidence type="ECO:0000313" key="3">
    <source>
        <dbReference type="EMBL" id="KAK2555595.1"/>
    </source>
</evidence>
<reference evidence="3" key="1">
    <citation type="journal article" date="2023" name="G3 (Bethesda)">
        <title>Whole genome assembly and annotation of the endangered Caribbean coral Acropora cervicornis.</title>
        <authorList>
            <person name="Selwyn J.D."/>
            <person name="Vollmer S.V."/>
        </authorList>
    </citation>
    <scope>NUCLEOTIDE SEQUENCE</scope>
    <source>
        <strain evidence="3">K2</strain>
    </source>
</reference>
<feature type="non-terminal residue" evidence="3">
    <location>
        <position position="1"/>
    </location>
</feature>
<gene>
    <name evidence="3" type="ORF">P5673_022614</name>
</gene>
<keyword evidence="2" id="KW-0732">Signal</keyword>
<feature type="region of interest" description="Disordered" evidence="1">
    <location>
        <begin position="207"/>
        <end position="228"/>
    </location>
</feature>
<feature type="compositionally biased region" description="Polar residues" evidence="1">
    <location>
        <begin position="279"/>
        <end position="292"/>
    </location>
</feature>
<dbReference type="AlphaFoldDB" id="A0AAD9Q763"/>
<evidence type="ECO:0000313" key="4">
    <source>
        <dbReference type="Proteomes" id="UP001249851"/>
    </source>
</evidence>
<sequence length="292" mass="32808">IPAALFFGGLLAIALMFCLRLRGKSQRKRGGYSEFDDFDEDGIYETVSCDVPVYEVQTVTIEMGAEEFGNQYGQGVWRDVNTSESLKVQTYHNAIYDRADSDITVYGNEKLTLENCSGSDTMSLSGLSFETVLVEEIYESPFSDTLRTAKERKRKFYKSRSAYQTLVNEVDMHCNVVTRDNDAQKVIIEIGSNEIEDEGIYEEVSHFTSGKDAGNGKMDIEGKKSDEDDSYDDVVPIFGFDRVNTLPSRGTTLKRSKRGRNTLPSGKQSMRLPKHKQSPEGNTMPTTRTALR</sequence>
<evidence type="ECO:0000256" key="1">
    <source>
        <dbReference type="SAM" id="MobiDB-lite"/>
    </source>
</evidence>
<keyword evidence="4" id="KW-1185">Reference proteome</keyword>
<evidence type="ECO:0000256" key="2">
    <source>
        <dbReference type="SAM" id="SignalP"/>
    </source>
</evidence>
<comment type="caution">
    <text evidence="3">The sequence shown here is derived from an EMBL/GenBank/DDBJ whole genome shotgun (WGS) entry which is preliminary data.</text>
</comment>
<name>A0AAD9Q763_ACRCE</name>
<reference evidence="3" key="2">
    <citation type="journal article" date="2023" name="Science">
        <title>Genomic signatures of disease resistance in endangered staghorn corals.</title>
        <authorList>
            <person name="Vollmer S.V."/>
            <person name="Selwyn J.D."/>
            <person name="Despard B.A."/>
            <person name="Roesel C.L."/>
        </authorList>
    </citation>
    <scope>NUCLEOTIDE SEQUENCE</scope>
    <source>
        <strain evidence="3">K2</strain>
    </source>
</reference>
<proteinExistence type="predicted"/>